<keyword evidence="1" id="KW-0472">Membrane</keyword>
<evidence type="ECO:0000313" key="2">
    <source>
        <dbReference type="EMBL" id="SVA25011.1"/>
    </source>
</evidence>
<feature type="transmembrane region" description="Helical" evidence="1">
    <location>
        <begin position="6"/>
        <end position="26"/>
    </location>
</feature>
<organism evidence="2">
    <name type="scientific">marine metagenome</name>
    <dbReference type="NCBI Taxonomy" id="408172"/>
    <lineage>
        <taxon>unclassified sequences</taxon>
        <taxon>metagenomes</taxon>
        <taxon>ecological metagenomes</taxon>
    </lineage>
</organism>
<keyword evidence="1" id="KW-0812">Transmembrane</keyword>
<dbReference type="EMBL" id="UINC01006025">
    <property type="protein sequence ID" value="SVA25011.1"/>
    <property type="molecule type" value="Genomic_DNA"/>
</dbReference>
<feature type="non-terminal residue" evidence="2">
    <location>
        <position position="67"/>
    </location>
</feature>
<sequence>MINTKNAFFGIVRMICLLVVLTSLMYSSKLHVNINHPIYDYLDRLATQGLLPSYLNDTLPLKRDYIV</sequence>
<proteinExistence type="predicted"/>
<name>A0A381UB78_9ZZZZ</name>
<evidence type="ECO:0000256" key="1">
    <source>
        <dbReference type="SAM" id="Phobius"/>
    </source>
</evidence>
<dbReference type="AlphaFoldDB" id="A0A381UB78"/>
<reference evidence="2" key="1">
    <citation type="submission" date="2018-05" db="EMBL/GenBank/DDBJ databases">
        <authorList>
            <person name="Lanie J.A."/>
            <person name="Ng W.-L."/>
            <person name="Kazmierczak K.M."/>
            <person name="Andrzejewski T.M."/>
            <person name="Davidsen T.M."/>
            <person name="Wayne K.J."/>
            <person name="Tettelin H."/>
            <person name="Glass J.I."/>
            <person name="Rusch D."/>
            <person name="Podicherti R."/>
            <person name="Tsui H.-C.T."/>
            <person name="Winkler M.E."/>
        </authorList>
    </citation>
    <scope>NUCLEOTIDE SEQUENCE</scope>
</reference>
<accession>A0A381UB78</accession>
<keyword evidence="1" id="KW-1133">Transmembrane helix</keyword>
<gene>
    <name evidence="2" type="ORF">METZ01_LOCUS77865</name>
</gene>
<protein>
    <submittedName>
        <fullName evidence="2">Uncharacterized protein</fullName>
    </submittedName>
</protein>